<dbReference type="Proteomes" id="UP000001312">
    <property type="component" value="Unassembled WGS sequence"/>
</dbReference>
<dbReference type="InParanoid" id="A7EBE2"/>
<dbReference type="EMBL" id="CH476623">
    <property type="protein sequence ID" value="EDN99770.1"/>
    <property type="molecule type" value="Genomic_DNA"/>
</dbReference>
<accession>A7EBE2</accession>
<dbReference type="HOGENOM" id="CLU_2513986_0_0_1"/>
<reference evidence="2" key="1">
    <citation type="journal article" date="2011" name="PLoS Genet.">
        <title>Genomic analysis of the necrotrophic fungal pathogens Sclerotinia sclerotiorum and Botrytis cinerea.</title>
        <authorList>
            <person name="Amselem J."/>
            <person name="Cuomo C.A."/>
            <person name="van Kan J.A."/>
            <person name="Viaud M."/>
            <person name="Benito E.P."/>
            <person name="Couloux A."/>
            <person name="Coutinho P.M."/>
            <person name="de Vries R.P."/>
            <person name="Dyer P.S."/>
            <person name="Fillinger S."/>
            <person name="Fournier E."/>
            <person name="Gout L."/>
            <person name="Hahn M."/>
            <person name="Kohn L."/>
            <person name="Lapalu N."/>
            <person name="Plummer K.M."/>
            <person name="Pradier J.M."/>
            <person name="Quevillon E."/>
            <person name="Sharon A."/>
            <person name="Simon A."/>
            <person name="ten Have A."/>
            <person name="Tudzynski B."/>
            <person name="Tudzynski P."/>
            <person name="Wincker P."/>
            <person name="Andrew M."/>
            <person name="Anthouard V."/>
            <person name="Beever R.E."/>
            <person name="Beffa R."/>
            <person name="Benoit I."/>
            <person name="Bouzid O."/>
            <person name="Brault B."/>
            <person name="Chen Z."/>
            <person name="Choquer M."/>
            <person name="Collemare J."/>
            <person name="Cotton P."/>
            <person name="Danchin E.G."/>
            <person name="Da Silva C."/>
            <person name="Gautier A."/>
            <person name="Giraud C."/>
            <person name="Giraud T."/>
            <person name="Gonzalez C."/>
            <person name="Grossetete S."/>
            <person name="Guldener U."/>
            <person name="Henrissat B."/>
            <person name="Howlett B.J."/>
            <person name="Kodira C."/>
            <person name="Kretschmer M."/>
            <person name="Lappartient A."/>
            <person name="Leroch M."/>
            <person name="Levis C."/>
            <person name="Mauceli E."/>
            <person name="Neuveglise C."/>
            <person name="Oeser B."/>
            <person name="Pearson M."/>
            <person name="Poulain J."/>
            <person name="Poussereau N."/>
            <person name="Quesneville H."/>
            <person name="Rascle C."/>
            <person name="Schumacher J."/>
            <person name="Segurens B."/>
            <person name="Sexton A."/>
            <person name="Silva E."/>
            <person name="Sirven C."/>
            <person name="Soanes D.M."/>
            <person name="Talbot N.J."/>
            <person name="Templeton M."/>
            <person name="Yandava C."/>
            <person name="Yarden O."/>
            <person name="Zeng Q."/>
            <person name="Rollins J.A."/>
            <person name="Lebrun M.H."/>
            <person name="Dickman M."/>
        </authorList>
    </citation>
    <scope>NUCLEOTIDE SEQUENCE [LARGE SCALE GENOMIC DNA]</scope>
    <source>
        <strain evidence="2">ATCC 18683 / 1980 / Ss-1</strain>
    </source>
</reference>
<gene>
    <name evidence="1" type="ORF">SS1G_02628</name>
</gene>
<dbReference type="AlphaFoldDB" id="A7EBE2"/>
<evidence type="ECO:0000313" key="2">
    <source>
        <dbReference type="Proteomes" id="UP000001312"/>
    </source>
</evidence>
<proteinExistence type="predicted"/>
<dbReference type="GeneID" id="5492914"/>
<protein>
    <submittedName>
        <fullName evidence="1">Uncharacterized protein</fullName>
    </submittedName>
</protein>
<evidence type="ECO:0000313" key="1">
    <source>
        <dbReference type="EMBL" id="EDN99770.1"/>
    </source>
</evidence>
<name>A7EBE2_SCLS1</name>
<organism evidence="1 2">
    <name type="scientific">Sclerotinia sclerotiorum (strain ATCC 18683 / 1980 / Ss-1)</name>
    <name type="common">White mold</name>
    <name type="synonym">Whetzelinia sclerotiorum</name>
    <dbReference type="NCBI Taxonomy" id="665079"/>
    <lineage>
        <taxon>Eukaryota</taxon>
        <taxon>Fungi</taxon>
        <taxon>Dikarya</taxon>
        <taxon>Ascomycota</taxon>
        <taxon>Pezizomycotina</taxon>
        <taxon>Leotiomycetes</taxon>
        <taxon>Helotiales</taxon>
        <taxon>Sclerotiniaceae</taxon>
        <taxon>Sclerotinia</taxon>
    </lineage>
</organism>
<keyword evidence="2" id="KW-1185">Reference proteome</keyword>
<dbReference type="RefSeq" id="XP_001596408.1">
    <property type="nucleotide sequence ID" value="XM_001596358.1"/>
</dbReference>
<sequence length="85" mass="9647">MTSLSLLVETFLKSRPLGNGLQGRRKIAQLLLRNGANGYIWAKNIHVHYNNLDARGFSFTTGHEDVIRVLVNHGFFNKKIRRAQG</sequence>
<dbReference type="KEGG" id="ssl:SS1G_02628"/>